<gene>
    <name evidence="3" type="ORF">K8F61_09520</name>
</gene>
<feature type="region of interest" description="Disordered" evidence="1">
    <location>
        <begin position="217"/>
        <end position="243"/>
    </location>
</feature>
<evidence type="ECO:0000313" key="3">
    <source>
        <dbReference type="EMBL" id="UGS28366.1"/>
    </source>
</evidence>
<name>A0ABY3RZ89_9MICO</name>
<feature type="compositionally biased region" description="Polar residues" evidence="1">
    <location>
        <begin position="233"/>
        <end position="243"/>
    </location>
</feature>
<sequence>MPATVIAERVGREFSAWLFWERISQQWPEYQGVDSSDRPSYQAGEATQCDPWFPETRIPVGASQGRVLPVLVSGFSRRIEAIMLPSRQGGDLNAGMRSPLQRFGGVPRSLLWDREAAIGGLGKPTVLGATFAGTLATRLRLAPPREGHRRAREPVPGDLMTDHPELREVVALSSRIMAASGSGDFIWGHVSARDPEGRGVWLKQASWGLEEITPERVHPVSPDGEVLAGGASGTANIQSTPKS</sequence>
<keyword evidence="4" id="KW-1185">Reference proteome</keyword>
<dbReference type="Pfam" id="PF00596">
    <property type="entry name" value="Aldolase_II"/>
    <property type="match status" value="1"/>
</dbReference>
<evidence type="ECO:0000259" key="2">
    <source>
        <dbReference type="Pfam" id="PF00596"/>
    </source>
</evidence>
<organism evidence="3 4">
    <name type="scientific">Microbacterium resistens</name>
    <dbReference type="NCBI Taxonomy" id="156977"/>
    <lineage>
        <taxon>Bacteria</taxon>
        <taxon>Bacillati</taxon>
        <taxon>Actinomycetota</taxon>
        <taxon>Actinomycetes</taxon>
        <taxon>Micrococcales</taxon>
        <taxon>Microbacteriaceae</taxon>
        <taxon>Microbacterium</taxon>
    </lineage>
</organism>
<dbReference type="InterPro" id="IPR001303">
    <property type="entry name" value="Aldolase_II/adducin_N"/>
</dbReference>
<dbReference type="InterPro" id="IPR036409">
    <property type="entry name" value="Aldolase_II/adducin_N_sf"/>
</dbReference>
<protein>
    <submittedName>
        <fullName evidence="3">Class II aldolase/adducin family protein</fullName>
    </submittedName>
</protein>
<evidence type="ECO:0000256" key="1">
    <source>
        <dbReference type="SAM" id="MobiDB-lite"/>
    </source>
</evidence>
<reference evidence="3 4" key="1">
    <citation type="submission" date="2023-01" db="EMBL/GenBank/DDBJ databases">
        <title>Characterization of estradiol degrading bacteria Microbacterium sp. MZT7 and reveal degrading genes through genome analysis.</title>
        <authorList>
            <person name="Hao P."/>
            <person name="Gao Y."/>
        </authorList>
    </citation>
    <scope>NUCLEOTIDE SEQUENCE [LARGE SCALE GENOMIC DNA]</scope>
    <source>
        <strain evidence="3 4">MZT7</strain>
    </source>
</reference>
<accession>A0ABY3RZ89</accession>
<dbReference type="SUPFAM" id="SSF53639">
    <property type="entry name" value="AraD/HMP-PK domain-like"/>
    <property type="match status" value="1"/>
</dbReference>
<evidence type="ECO:0000313" key="4">
    <source>
        <dbReference type="Proteomes" id="UP001199642"/>
    </source>
</evidence>
<dbReference type="Proteomes" id="UP001199642">
    <property type="component" value="Chromosome"/>
</dbReference>
<dbReference type="EMBL" id="CP082781">
    <property type="protein sequence ID" value="UGS28366.1"/>
    <property type="molecule type" value="Genomic_DNA"/>
</dbReference>
<proteinExistence type="predicted"/>
<dbReference type="Gene3D" id="3.40.225.10">
    <property type="entry name" value="Class II aldolase/adducin N-terminal domain"/>
    <property type="match status" value="1"/>
</dbReference>
<feature type="domain" description="Class II aldolase/adducin N-terminal" evidence="2">
    <location>
        <begin position="170"/>
        <end position="233"/>
    </location>
</feature>